<dbReference type="Gene3D" id="2.30.29.30">
    <property type="entry name" value="Pleckstrin-homology domain (PH domain)/Phosphotyrosine-binding domain (PTB)"/>
    <property type="match status" value="2"/>
</dbReference>
<dbReference type="GO" id="GO:0046325">
    <property type="term" value="P:negative regulation of D-glucose import"/>
    <property type="evidence" value="ECO:0007669"/>
    <property type="project" value="UniProtKB-ARBA"/>
</dbReference>
<evidence type="ECO:0000256" key="15">
    <source>
        <dbReference type="SAM" id="MobiDB-lite"/>
    </source>
</evidence>
<evidence type="ECO:0000256" key="10">
    <source>
        <dbReference type="ARBA" id="ARBA00023273"/>
    </source>
</evidence>
<dbReference type="PROSITE" id="PS50003">
    <property type="entry name" value="PH_DOMAIN"/>
    <property type="match status" value="1"/>
</dbReference>
<dbReference type="GO" id="GO:0007179">
    <property type="term" value="P:transforming growth factor beta receptor signaling pathway"/>
    <property type="evidence" value="ECO:0007669"/>
    <property type="project" value="UniProtKB-ARBA"/>
</dbReference>
<feature type="compositionally biased region" description="Polar residues" evidence="15">
    <location>
        <begin position="410"/>
        <end position="419"/>
    </location>
</feature>
<evidence type="ECO:0000256" key="14">
    <source>
        <dbReference type="ARBA" id="ARBA00076401"/>
    </source>
</evidence>
<evidence type="ECO:0000256" key="9">
    <source>
        <dbReference type="ARBA" id="ARBA00023242"/>
    </source>
</evidence>
<gene>
    <name evidence="19" type="primary">APPL2</name>
</gene>
<dbReference type="Pfam" id="PF00169">
    <property type="entry name" value="PH"/>
    <property type="match status" value="1"/>
</dbReference>
<feature type="region of interest" description="Disordered" evidence="15">
    <location>
        <begin position="406"/>
        <end position="425"/>
    </location>
</feature>
<evidence type="ECO:0000256" key="5">
    <source>
        <dbReference type="ARBA" id="ARBA00022475"/>
    </source>
</evidence>
<evidence type="ECO:0000256" key="6">
    <source>
        <dbReference type="ARBA" id="ARBA00022490"/>
    </source>
</evidence>
<dbReference type="GO" id="GO:0031901">
    <property type="term" value="C:early endosome membrane"/>
    <property type="evidence" value="ECO:0007669"/>
    <property type="project" value="UniProtKB-SubCell"/>
</dbReference>
<dbReference type="PANTHER" id="PTHR46415:SF1">
    <property type="entry name" value="DCC-INTERACTING PROTEIN 13-BETA"/>
    <property type="match status" value="1"/>
</dbReference>
<dbReference type="InterPro" id="IPR047181">
    <property type="entry name" value="DP13A/B"/>
</dbReference>
<dbReference type="InterPro" id="IPR006020">
    <property type="entry name" value="PTB/PI_dom"/>
</dbReference>
<dbReference type="InterPro" id="IPR027267">
    <property type="entry name" value="AH/BAR_dom_sf"/>
</dbReference>
<dbReference type="SMART" id="SM00462">
    <property type="entry name" value="PTB"/>
    <property type="match status" value="1"/>
</dbReference>
<dbReference type="RefSeq" id="XP_032155918.1">
    <property type="nucleotide sequence ID" value="XM_032300027.1"/>
</dbReference>
<proteinExistence type="predicted"/>
<evidence type="ECO:0000256" key="3">
    <source>
        <dbReference type="ARBA" id="ARBA00004580"/>
    </source>
</evidence>
<dbReference type="SUPFAM" id="SSF103657">
    <property type="entry name" value="BAR/IMD domain-like"/>
    <property type="match status" value="1"/>
</dbReference>
<reference evidence="19" key="1">
    <citation type="submission" date="2025-08" db="UniProtKB">
        <authorList>
            <consortium name="RefSeq"/>
        </authorList>
    </citation>
    <scope>IDENTIFICATION</scope>
    <source>
        <tissue evidence="19">Blood</tissue>
    </source>
</reference>
<dbReference type="Proteomes" id="UP000504640">
    <property type="component" value="Unplaced"/>
</dbReference>
<keyword evidence="8" id="KW-0472">Membrane</keyword>
<evidence type="ECO:0000256" key="2">
    <source>
        <dbReference type="ARBA" id="ARBA00004220"/>
    </source>
</evidence>
<keyword evidence="18" id="KW-1185">Reference proteome</keyword>
<dbReference type="CDD" id="cd13247">
    <property type="entry name" value="BAR-PH_APPL"/>
    <property type="match status" value="1"/>
</dbReference>
<evidence type="ECO:0000259" key="16">
    <source>
        <dbReference type="PROSITE" id="PS01179"/>
    </source>
</evidence>
<evidence type="ECO:0000256" key="1">
    <source>
        <dbReference type="ARBA" id="ARBA00004123"/>
    </source>
</evidence>
<keyword evidence="10" id="KW-0966">Cell projection</keyword>
<dbReference type="PANTHER" id="PTHR46415">
    <property type="entry name" value="ADAPTOR PROTEIN, PHOSPHOTYROSINE INTERACTION, PH DOMAIN AND LEUCINE ZIPPER-CONTAINING 2"/>
    <property type="match status" value="1"/>
</dbReference>
<accession>A0A6J3JND7</accession>
<keyword evidence="5" id="KW-1003">Cell membrane</keyword>
<dbReference type="Pfam" id="PF00640">
    <property type="entry name" value="PID"/>
    <property type="match status" value="1"/>
</dbReference>
<dbReference type="GO" id="GO:0030670">
    <property type="term" value="C:phagocytic vesicle membrane"/>
    <property type="evidence" value="ECO:0007669"/>
    <property type="project" value="UniProtKB-SubCell"/>
</dbReference>
<evidence type="ECO:0000256" key="7">
    <source>
        <dbReference type="ARBA" id="ARBA00022753"/>
    </source>
</evidence>
<dbReference type="AlphaFoldDB" id="A0A6J3JND7"/>
<organism evidence="18 19">
    <name type="scientific">Sapajus apella</name>
    <name type="common">Brown-capped capuchin</name>
    <name type="synonym">Cebus apella</name>
    <dbReference type="NCBI Taxonomy" id="9515"/>
    <lineage>
        <taxon>Eukaryota</taxon>
        <taxon>Metazoa</taxon>
        <taxon>Chordata</taxon>
        <taxon>Craniata</taxon>
        <taxon>Vertebrata</taxon>
        <taxon>Euteleostomi</taxon>
        <taxon>Mammalia</taxon>
        <taxon>Eutheria</taxon>
        <taxon>Euarchontoglires</taxon>
        <taxon>Primates</taxon>
        <taxon>Haplorrhini</taxon>
        <taxon>Platyrrhini</taxon>
        <taxon>Cebidae</taxon>
        <taxon>Cebinae</taxon>
        <taxon>Sapajus</taxon>
    </lineage>
</organism>
<dbReference type="InterPro" id="IPR047236">
    <property type="entry name" value="PH_DP13A/B"/>
</dbReference>
<keyword evidence="11" id="KW-0131">Cell cycle</keyword>
<name>A0A6J3JND7_SAPAP</name>
<dbReference type="GO" id="GO:0042592">
    <property type="term" value="P:homeostatic process"/>
    <property type="evidence" value="ECO:0007669"/>
    <property type="project" value="UniProtKB-ARBA"/>
</dbReference>
<dbReference type="CTD" id="55198"/>
<dbReference type="Gene3D" id="1.20.1270.60">
    <property type="entry name" value="Arfaptin homology (AH) domain/BAR domain"/>
    <property type="match status" value="1"/>
</dbReference>
<dbReference type="SUPFAM" id="SSF50729">
    <property type="entry name" value="PH domain-like"/>
    <property type="match status" value="2"/>
</dbReference>
<sequence>MPAVDKLLLEEALQDSPQTRSLLSVFEEDAGTLTDYTNQLLQAMQRVYGAQNEMCLATQQLSKQLLGYEKQNFALGKGDEEVISTLHYFSKVVDELNVLHTELAKQLADTMVLPIIQFREKDLTEVSTLKDLFGLASNEHDLSMAKYSRLPKKKENEKVKTEVGKEVAAARRKQHLSSLQYYCALNALQYRKRMAMMEPMIGFAHGQINFFKKGAEMFSKRMDSFLSSVADMVQSIQVELEAEAEKMRMSQQELLSVDESVYTPDSDVAEPQINRNLIQKAGYLNLRNKTGLVTTTWERLYFFTQGGNLMCQPRGAVAGGLIQDLDNCSVMAVDCEDRRYCFQITTPNGKSGIILQAESRKENEEWICAINNISRQIYLTDNPEAVAIKLNQTALQAVTPITSFGKKQESSCPSQNLKNSEMENENDKIVPKATASIPEAEELIAPGTPIQFDIVLPATEFLDQNRGSRRTNPFGETEDESFPEAEDSLLQQMFIVRFLGSMAVKTDSTPEVIYEAMRQVLAARAIHNIFRMTESHLMVTSQSLRLIDPQTQVSRANFELTSVTQFAAHQENKRLVGFVIRVPESTGEESLSTYIFESNSEGEKICYAINLGKEIIEVQKAH</sequence>
<dbReference type="FunFam" id="2.30.29.30:FF:000067">
    <property type="entry name" value="Putative DCC-interacting protein 13-beta isoform 2"/>
    <property type="match status" value="1"/>
</dbReference>
<keyword evidence="6" id="KW-0963">Cytoplasm</keyword>
<evidence type="ECO:0000256" key="8">
    <source>
        <dbReference type="ARBA" id="ARBA00023136"/>
    </source>
</evidence>
<dbReference type="FunFam" id="1.20.1270.60:FF:000031">
    <property type="entry name" value="Putative DCC-interacting protein 13-beta isoform 2"/>
    <property type="match status" value="1"/>
</dbReference>
<dbReference type="GO" id="GO:0006606">
    <property type="term" value="P:protein import into nucleus"/>
    <property type="evidence" value="ECO:0007669"/>
    <property type="project" value="UniProtKB-ARBA"/>
</dbReference>
<dbReference type="SMART" id="SM00233">
    <property type="entry name" value="PH"/>
    <property type="match status" value="1"/>
</dbReference>
<dbReference type="InterPro" id="IPR047237">
    <property type="entry name" value="PTB_APPL"/>
</dbReference>
<dbReference type="PROSITE" id="PS01179">
    <property type="entry name" value="PID"/>
    <property type="match status" value="1"/>
</dbReference>
<protein>
    <recommendedName>
        <fullName evidence="13">DCC-interacting protein 13-beta</fullName>
    </recommendedName>
    <alternativeName>
        <fullName evidence="14">Adapter protein containing PH domain, PTB domain and leucine zipper motif 2</fullName>
    </alternativeName>
</protein>
<dbReference type="CDD" id="cd13158">
    <property type="entry name" value="PTB_APPL"/>
    <property type="match status" value="1"/>
</dbReference>
<evidence type="ECO:0000256" key="4">
    <source>
        <dbReference type="ARBA" id="ARBA00004632"/>
    </source>
</evidence>
<dbReference type="GO" id="GO:0032587">
    <property type="term" value="C:ruffle membrane"/>
    <property type="evidence" value="ECO:0007669"/>
    <property type="project" value="UniProtKB-SubCell"/>
</dbReference>
<dbReference type="GO" id="GO:0005634">
    <property type="term" value="C:nucleus"/>
    <property type="evidence" value="ECO:0007669"/>
    <property type="project" value="UniProtKB-SubCell"/>
</dbReference>
<feature type="domain" description="PID" evidence="16">
    <location>
        <begin position="494"/>
        <end position="564"/>
    </location>
</feature>
<feature type="domain" description="PH" evidence="17">
    <location>
        <begin position="277"/>
        <end position="375"/>
    </location>
</feature>
<evidence type="ECO:0000313" key="19">
    <source>
        <dbReference type="RefSeq" id="XP_032155918.1"/>
    </source>
</evidence>
<keyword evidence="9" id="KW-0539">Nucleus</keyword>
<dbReference type="InterPro" id="IPR001849">
    <property type="entry name" value="PH_domain"/>
</dbReference>
<dbReference type="InterPro" id="IPR004148">
    <property type="entry name" value="BAR_dom"/>
</dbReference>
<evidence type="ECO:0000256" key="13">
    <source>
        <dbReference type="ARBA" id="ARBA00068677"/>
    </source>
</evidence>
<dbReference type="Pfam" id="PF16746">
    <property type="entry name" value="BAR_3"/>
    <property type="match status" value="1"/>
</dbReference>
<comment type="subcellular location">
    <subcellularLocation>
        <location evidence="4">Cell projection</location>
        <location evidence="4">Ruffle membrane</location>
    </subcellularLocation>
    <subcellularLocation>
        <location evidence="3">Cytoplasmic vesicle</location>
        <location evidence="3">Phagosome membrane</location>
    </subcellularLocation>
    <subcellularLocation>
        <location evidence="2">Early endosome membrane</location>
        <topology evidence="2">Peripheral membrane protein</topology>
    </subcellularLocation>
    <subcellularLocation>
        <location evidence="1">Nucleus</location>
    </subcellularLocation>
</comment>
<dbReference type="GeneID" id="116566045"/>
<dbReference type="CDD" id="cd07632">
    <property type="entry name" value="BAR_APPL2"/>
    <property type="match status" value="1"/>
</dbReference>
<dbReference type="InterPro" id="IPR011993">
    <property type="entry name" value="PH-like_dom_sf"/>
</dbReference>
<dbReference type="FunFam" id="2.30.29.30:FF:000160">
    <property type="entry name" value="DCC-interacting protein 13-beta isoform X2"/>
    <property type="match status" value="1"/>
</dbReference>
<evidence type="ECO:0000259" key="17">
    <source>
        <dbReference type="PROSITE" id="PS50003"/>
    </source>
</evidence>
<keyword evidence="7" id="KW-0967">Endosome</keyword>
<keyword evidence="12" id="KW-0968">Cytoplasmic vesicle</keyword>
<dbReference type="GO" id="GO:0001786">
    <property type="term" value="F:phosphatidylserine binding"/>
    <property type="evidence" value="ECO:0007669"/>
    <property type="project" value="UniProtKB-ARBA"/>
</dbReference>
<evidence type="ECO:0000256" key="11">
    <source>
        <dbReference type="ARBA" id="ARBA00023306"/>
    </source>
</evidence>
<evidence type="ECO:0000313" key="18">
    <source>
        <dbReference type="Proteomes" id="UP000504640"/>
    </source>
</evidence>
<dbReference type="InterPro" id="IPR047239">
    <property type="entry name" value="BAR_APPL2"/>
</dbReference>
<evidence type="ECO:0000256" key="12">
    <source>
        <dbReference type="ARBA" id="ARBA00023329"/>
    </source>
</evidence>